<sequence length="576" mass="61215">MAALLRILSSSFSRTHSGNSRSDDPLLSYEEKSTVLKHDVLKVLVHHLDVVTLARLLLCKHGSPQTVLLLRASLQALLPPALREAAIISGCDKDDDTLQQHMSAIKVILQAAQQPVPSSSHSSPAAVPNVDLAALAGDLAAIPCIPQRLLQLLVVSACGTSSSRGAGIRLSYAQLMAAAQQRVGGVEGWVVACCSQGVSSRMPPVVEQVCGGQQVDLADKAITPQRMPELLQLAVNCSSSAPAKQLLDHVLTLHMATLPRFRVKVQRVLSCSSSSSSSSSDRRKRIHEAKLGAVLDDVGLLEQLLVTAVQRGAYDVVLSLTMFPASRQLPAASVEALLSCAVLSNRPMMLVTLASLAKCLAPAAAHALLLLALQHSPARLTNDDVELLAAVPAAEQLTAMQCEQLMLAALAACGEHGNEAGLAALVGAALPGLRQLPGPSMERLIHAALQLDTSNWFWSSRDGILEILQTMPAMQHHRALPGSELRPLLAALPALPAAHQLRAAWARHAFEPLLLRGDEGALQWLCEHVALQAGTLESLLELALQHRRYCALPQLLAAEAAKQLSSDTLGRKAAQQ</sequence>
<dbReference type="Proteomes" id="UP000256970">
    <property type="component" value="Unassembled WGS sequence"/>
</dbReference>
<gene>
    <name evidence="1" type="ORF">BQ4739_LOCUS12878</name>
</gene>
<dbReference type="EMBL" id="FNXT01001153">
    <property type="protein sequence ID" value="SZX72731.1"/>
    <property type="molecule type" value="Genomic_DNA"/>
</dbReference>
<evidence type="ECO:0000313" key="1">
    <source>
        <dbReference type="EMBL" id="SZX72731.1"/>
    </source>
</evidence>
<protein>
    <submittedName>
        <fullName evidence="1">Uncharacterized protein</fullName>
    </submittedName>
</protein>
<evidence type="ECO:0000313" key="2">
    <source>
        <dbReference type="Proteomes" id="UP000256970"/>
    </source>
</evidence>
<reference evidence="1 2" key="1">
    <citation type="submission" date="2016-10" db="EMBL/GenBank/DDBJ databases">
        <authorList>
            <person name="Cai Z."/>
        </authorList>
    </citation>
    <scope>NUCLEOTIDE SEQUENCE [LARGE SCALE GENOMIC DNA]</scope>
</reference>
<dbReference type="AlphaFoldDB" id="A0A383W5J9"/>
<organism evidence="1 2">
    <name type="scientific">Tetradesmus obliquus</name>
    <name type="common">Green alga</name>
    <name type="synonym">Acutodesmus obliquus</name>
    <dbReference type="NCBI Taxonomy" id="3088"/>
    <lineage>
        <taxon>Eukaryota</taxon>
        <taxon>Viridiplantae</taxon>
        <taxon>Chlorophyta</taxon>
        <taxon>core chlorophytes</taxon>
        <taxon>Chlorophyceae</taxon>
        <taxon>CS clade</taxon>
        <taxon>Sphaeropleales</taxon>
        <taxon>Scenedesmaceae</taxon>
        <taxon>Tetradesmus</taxon>
    </lineage>
</organism>
<keyword evidence="2" id="KW-1185">Reference proteome</keyword>
<accession>A0A383W5J9</accession>
<name>A0A383W5J9_TETOB</name>
<proteinExistence type="predicted"/>